<reference evidence="2" key="1">
    <citation type="journal article" date="2019" name="Database">
        <title>The radish genome database (RadishGD): an integrated information resource for radish genomics.</title>
        <authorList>
            <person name="Yu H.J."/>
            <person name="Baek S."/>
            <person name="Lee Y.J."/>
            <person name="Cho A."/>
            <person name="Mun J.H."/>
        </authorList>
    </citation>
    <scope>NUCLEOTIDE SEQUENCE [LARGE SCALE GENOMIC DNA]</scope>
    <source>
        <strain evidence="2">cv. WK10039</strain>
    </source>
</reference>
<dbReference type="InterPro" id="IPR017451">
    <property type="entry name" value="F-box-assoc_interact_dom"/>
</dbReference>
<dbReference type="InterPro" id="IPR001810">
    <property type="entry name" value="F-box_dom"/>
</dbReference>
<feature type="domain" description="F-box" evidence="1">
    <location>
        <begin position="17"/>
        <end position="57"/>
    </location>
</feature>
<dbReference type="KEGG" id="rsz:108839463"/>
<dbReference type="AlphaFoldDB" id="A0A6J0M6K8"/>
<proteinExistence type="predicted"/>
<dbReference type="Pfam" id="PF08268">
    <property type="entry name" value="FBA_3"/>
    <property type="match status" value="1"/>
</dbReference>
<accession>A0A6J0M6K8</accession>
<dbReference type="RefSeq" id="XP_018467724.2">
    <property type="nucleotide sequence ID" value="XM_018612222.2"/>
</dbReference>
<dbReference type="OrthoDB" id="1038494at2759"/>
<sequence length="395" mass="46129">MLKQKFCRHETQSSNPIPVDLLMDVLSLVPAKTIARFRCVSKSWASIFRREDFTELFLTKSSTRPRLLFTFKVDGKLCLYSTLQPHNPDDNSSLVAAPYTSFPKQVATSTSTPVCGLFLLQERRKKKVRVVCNPATGEFLTLPKVLLREKNLLAKDTEARDKIVGMYLGYDPKRKQFKVLCMTRTSSPYEVRDNTHQVLTLGPGKRFWRPVERKFHFEENFIIWRELCINGVLYFGTGRCSYYSSEIVCFNVGSEKFSFINTNEEMRYSNTCSSLTLFNYKDRLGVHRREDTYQTRIVFWVIEDAENHKWFKHIYELSSLGKNMITGTRFVGMTSTGEFVWGSPGNHEHSLYLIFYNLEGETFTNVNVQGIQELTHQYRFIDTYVDYVENMKWLM</sequence>
<gene>
    <name evidence="3" type="primary">LOC108839463</name>
</gene>
<dbReference type="NCBIfam" id="TIGR01640">
    <property type="entry name" value="F_box_assoc_1"/>
    <property type="match status" value="1"/>
</dbReference>
<dbReference type="InterPro" id="IPR013187">
    <property type="entry name" value="F-box-assoc_dom_typ3"/>
</dbReference>
<keyword evidence="2" id="KW-1185">Reference proteome</keyword>
<dbReference type="PANTHER" id="PTHR31111">
    <property type="entry name" value="BNAA05G37150D PROTEIN-RELATED"/>
    <property type="match status" value="1"/>
</dbReference>
<dbReference type="Pfam" id="PF00646">
    <property type="entry name" value="F-box"/>
    <property type="match status" value="1"/>
</dbReference>
<organism evidence="2 3">
    <name type="scientific">Raphanus sativus</name>
    <name type="common">Radish</name>
    <name type="synonym">Raphanus raphanistrum var. sativus</name>
    <dbReference type="NCBI Taxonomy" id="3726"/>
    <lineage>
        <taxon>Eukaryota</taxon>
        <taxon>Viridiplantae</taxon>
        <taxon>Streptophyta</taxon>
        <taxon>Embryophyta</taxon>
        <taxon>Tracheophyta</taxon>
        <taxon>Spermatophyta</taxon>
        <taxon>Magnoliopsida</taxon>
        <taxon>eudicotyledons</taxon>
        <taxon>Gunneridae</taxon>
        <taxon>Pentapetalae</taxon>
        <taxon>rosids</taxon>
        <taxon>malvids</taxon>
        <taxon>Brassicales</taxon>
        <taxon>Brassicaceae</taxon>
        <taxon>Brassiceae</taxon>
        <taxon>Raphanus</taxon>
    </lineage>
</organism>
<dbReference type="GeneID" id="108839463"/>
<reference evidence="3" key="2">
    <citation type="submission" date="2025-08" db="UniProtKB">
        <authorList>
            <consortium name="RefSeq"/>
        </authorList>
    </citation>
    <scope>IDENTIFICATION</scope>
    <source>
        <tissue evidence="3">Leaf</tissue>
    </source>
</reference>
<protein>
    <submittedName>
        <fullName evidence="3">F-box protein At1g53360</fullName>
    </submittedName>
</protein>
<name>A0A6J0M6K8_RAPSA</name>
<dbReference type="SMART" id="SM00256">
    <property type="entry name" value="FBOX"/>
    <property type="match status" value="1"/>
</dbReference>
<dbReference type="CDD" id="cd22157">
    <property type="entry name" value="F-box_AtFBW1-like"/>
    <property type="match status" value="1"/>
</dbReference>
<dbReference type="SUPFAM" id="SSF81383">
    <property type="entry name" value="F-box domain"/>
    <property type="match status" value="1"/>
</dbReference>
<dbReference type="InterPro" id="IPR036047">
    <property type="entry name" value="F-box-like_dom_sf"/>
</dbReference>
<dbReference type="PANTHER" id="PTHR31111:SF65">
    <property type="entry name" value="F-BOX DOMAIN-CONTAINING PROTEIN"/>
    <property type="match status" value="1"/>
</dbReference>
<dbReference type="Proteomes" id="UP000504610">
    <property type="component" value="Chromosome 2"/>
</dbReference>
<evidence type="ECO:0000313" key="3">
    <source>
        <dbReference type="RefSeq" id="XP_018467724.2"/>
    </source>
</evidence>
<evidence type="ECO:0000259" key="1">
    <source>
        <dbReference type="SMART" id="SM00256"/>
    </source>
</evidence>
<evidence type="ECO:0000313" key="2">
    <source>
        <dbReference type="Proteomes" id="UP000504610"/>
    </source>
</evidence>